<keyword evidence="8" id="KW-0520">NAD</keyword>
<dbReference type="NCBIfam" id="TIGR01469">
    <property type="entry name" value="cobA_cysG_Cterm"/>
    <property type="match status" value="1"/>
</dbReference>
<dbReference type="SUPFAM" id="SSF75615">
    <property type="entry name" value="Siroheme synthase middle domains-like"/>
    <property type="match status" value="1"/>
</dbReference>
<feature type="domain" description="Tetrapyrrole methylase" evidence="17">
    <location>
        <begin position="202"/>
        <end position="410"/>
    </location>
</feature>
<dbReference type="InterPro" id="IPR036291">
    <property type="entry name" value="NAD(P)-bd_dom_sf"/>
</dbReference>
<keyword evidence="4 16" id="KW-0489">Methyltransferase</keyword>
<comment type="pathway">
    <text evidence="14">Cofactor biosynthesis; adenosylcobalamin biosynthesis; precorrin-2 from uroporphyrinogen III: step 1/1.</text>
</comment>
<dbReference type="GO" id="GO:0019354">
    <property type="term" value="P:siroheme biosynthetic process"/>
    <property type="evidence" value="ECO:0007669"/>
    <property type="project" value="InterPro"/>
</dbReference>
<evidence type="ECO:0000256" key="4">
    <source>
        <dbReference type="ARBA" id="ARBA00022603"/>
    </source>
</evidence>
<dbReference type="InterPro" id="IPR019478">
    <property type="entry name" value="Sirohaem_synthase_dimer_dom"/>
</dbReference>
<feature type="active site" description="Proton donor" evidence="15">
    <location>
        <position position="253"/>
    </location>
</feature>
<keyword evidence="11" id="KW-0511">Multifunctional enzyme</keyword>
<dbReference type="Gene3D" id="3.40.50.720">
    <property type="entry name" value="NAD(P)-binding Rossmann-like Domain"/>
    <property type="match status" value="1"/>
</dbReference>
<sequence length="442" mass="47474">MDVLPVSLKVRGQRVVVLGDTTEARRKVELLRQAGAEVDQRPRLPEEGAESWLQGAWLAVGASQDESENARLSAAAQAQDIPVNVVARPALSTFIFPSIINRHPITVAVSSGGASPVLTRKIRDQLESVLPAGLGRLAMFIHGLRERVREALPEIPQRRAFWEKIIDGHVGERVLAGQTDAASRQVDTLLQHAEARKLGEAYLIGAGPGDPDLLTFRALRLLRQADVVLYDRLVSPQIIDMVRRDAELIYVGKARADHAVPQEEITRLLIEHARKGKRVARIKGGDPFIFGRGGEEIEGLAEAGIPFQVVPGITAAAGCGAYAGIPLTHRDHAQSVRFITGHLRDGSCDLNWEALAAPGQTLVFYMGLVSLPQISRGLTGAGVSPEMPVAVVSRGTLPDQQVVTGTLATIAQNVADAGVPGPAIVIVGTVVTLREKLNWRSA</sequence>
<dbReference type="Pfam" id="PF14824">
    <property type="entry name" value="Sirohm_synth_M"/>
    <property type="match status" value="1"/>
</dbReference>
<dbReference type="PROSITE" id="PS00840">
    <property type="entry name" value="SUMT_2"/>
    <property type="match status" value="1"/>
</dbReference>
<evidence type="ECO:0000256" key="9">
    <source>
        <dbReference type="ARBA" id="ARBA00023239"/>
    </source>
</evidence>
<evidence type="ECO:0000259" key="17">
    <source>
        <dbReference type="Pfam" id="PF00590"/>
    </source>
</evidence>
<dbReference type="PIRSF" id="PIRSF036426">
    <property type="entry name" value="Sirohaem_synth"/>
    <property type="match status" value="1"/>
</dbReference>
<evidence type="ECO:0000256" key="3">
    <source>
        <dbReference type="ARBA" id="ARBA00022573"/>
    </source>
</evidence>
<dbReference type="EC" id="2.1.1.107" evidence="20"/>
<dbReference type="InterPro" id="IPR035996">
    <property type="entry name" value="4pyrrol_Methylase_sf"/>
</dbReference>
<dbReference type="NCBIfam" id="TIGR01470">
    <property type="entry name" value="cysG_Nterm"/>
    <property type="match status" value="1"/>
</dbReference>
<dbReference type="KEGG" id="tcd:AAIA72_02680"/>
<dbReference type="Gene3D" id="3.30.160.110">
    <property type="entry name" value="Siroheme synthase, domain 2"/>
    <property type="match status" value="1"/>
</dbReference>
<dbReference type="GO" id="GO:0043115">
    <property type="term" value="F:precorrin-2 dehydrogenase activity"/>
    <property type="evidence" value="ECO:0007669"/>
    <property type="project" value="UniProtKB-EC"/>
</dbReference>
<dbReference type="GO" id="GO:0004851">
    <property type="term" value="F:uroporphyrin-III C-methyltransferase activity"/>
    <property type="evidence" value="ECO:0007669"/>
    <property type="project" value="UniProtKB-EC"/>
</dbReference>
<evidence type="ECO:0000256" key="8">
    <source>
        <dbReference type="ARBA" id="ARBA00023027"/>
    </source>
</evidence>
<evidence type="ECO:0000256" key="14">
    <source>
        <dbReference type="ARBA" id="ARBA00060548"/>
    </source>
</evidence>
<keyword evidence="5 16" id="KW-0808">Transferase</keyword>
<dbReference type="NCBIfam" id="NF007922">
    <property type="entry name" value="PRK10637.1"/>
    <property type="match status" value="1"/>
</dbReference>
<evidence type="ECO:0000256" key="16">
    <source>
        <dbReference type="RuleBase" id="RU003960"/>
    </source>
</evidence>
<dbReference type="SUPFAM" id="SSF53790">
    <property type="entry name" value="Tetrapyrrole methylase"/>
    <property type="match status" value="1"/>
</dbReference>
<dbReference type="InterPro" id="IPR012409">
    <property type="entry name" value="Sirohaem_synth"/>
</dbReference>
<dbReference type="InterPro" id="IPR028281">
    <property type="entry name" value="Sirohaem_synthase_central"/>
</dbReference>
<dbReference type="InterPro" id="IPR037115">
    <property type="entry name" value="Sirohaem_synt_dimer_dom_sf"/>
</dbReference>
<feature type="domain" description="Siroheme synthase central" evidence="19">
    <location>
        <begin position="104"/>
        <end position="128"/>
    </location>
</feature>
<dbReference type="EC" id="1.3.1.76" evidence="20"/>
<dbReference type="Gene3D" id="1.10.8.210">
    <property type="entry name" value="Sirohaem synthase, dimerisation domain"/>
    <property type="match status" value="1"/>
</dbReference>
<keyword evidence="6" id="KW-0949">S-adenosyl-L-methionine</keyword>
<dbReference type="InterPro" id="IPR006366">
    <property type="entry name" value="CobA/CysG_C"/>
</dbReference>
<dbReference type="InterPro" id="IPR000878">
    <property type="entry name" value="4pyrrol_Mease"/>
</dbReference>
<dbReference type="PANTHER" id="PTHR45790">
    <property type="entry name" value="SIROHEME SYNTHASE-RELATED"/>
    <property type="match status" value="1"/>
</dbReference>
<evidence type="ECO:0000256" key="7">
    <source>
        <dbReference type="ARBA" id="ARBA00023002"/>
    </source>
</evidence>
<keyword evidence="7 20" id="KW-0560">Oxidoreductase</keyword>
<evidence type="ECO:0000259" key="18">
    <source>
        <dbReference type="Pfam" id="PF10414"/>
    </source>
</evidence>
<dbReference type="GO" id="GO:0051287">
    <property type="term" value="F:NAD binding"/>
    <property type="evidence" value="ECO:0007669"/>
    <property type="project" value="InterPro"/>
</dbReference>
<keyword evidence="9 20" id="KW-0456">Lyase</keyword>
<dbReference type="EC" id="4.99.1.4" evidence="20"/>
<dbReference type="PANTHER" id="PTHR45790:SF1">
    <property type="entry name" value="SIROHEME SYNTHASE"/>
    <property type="match status" value="1"/>
</dbReference>
<dbReference type="GO" id="GO:0051266">
    <property type="term" value="F:sirohydrochlorin ferrochelatase activity"/>
    <property type="evidence" value="ECO:0007669"/>
    <property type="project" value="UniProtKB-EC"/>
</dbReference>
<evidence type="ECO:0000256" key="2">
    <source>
        <dbReference type="ARBA" id="ARBA00005879"/>
    </source>
</evidence>
<feature type="active site" description="Proton acceptor" evidence="15">
    <location>
        <position position="231"/>
    </location>
</feature>
<evidence type="ECO:0000259" key="19">
    <source>
        <dbReference type="Pfam" id="PF14824"/>
    </source>
</evidence>
<dbReference type="Gene3D" id="3.40.1010.10">
    <property type="entry name" value="Cobalt-precorrin-4 Transmethylase, Domain 1"/>
    <property type="match status" value="1"/>
</dbReference>
<dbReference type="FunFam" id="3.40.1010.10:FF:000001">
    <property type="entry name" value="Siroheme synthase"/>
    <property type="match status" value="1"/>
</dbReference>
<dbReference type="FunFam" id="3.30.950.10:FF:000001">
    <property type="entry name" value="Siroheme synthase"/>
    <property type="match status" value="1"/>
</dbReference>
<comment type="pathway">
    <text evidence="12">Porphyrin-containing compound metabolism; siroheme biosynthesis; precorrin-2 from uroporphyrinogen III: step 1/1.</text>
</comment>
<organism evidence="20">
    <name type="scientific">Thermohahella caldifontis</name>
    <dbReference type="NCBI Taxonomy" id="3142973"/>
    <lineage>
        <taxon>Bacteria</taxon>
        <taxon>Pseudomonadati</taxon>
        <taxon>Pseudomonadota</taxon>
        <taxon>Gammaproteobacteria</taxon>
        <taxon>Oceanospirillales</taxon>
        <taxon>Hahellaceae</taxon>
        <taxon>Thermohahella</taxon>
    </lineage>
</organism>
<comment type="pathway">
    <text evidence="1">Porphyrin-containing compound metabolism; siroheme biosynthesis; sirohydrochlorin from precorrin-2: step 1/1.</text>
</comment>
<evidence type="ECO:0000256" key="11">
    <source>
        <dbReference type="ARBA" id="ARBA00023268"/>
    </source>
</evidence>
<comment type="similarity">
    <text evidence="2 16">Belongs to the precorrin methyltransferase family.</text>
</comment>
<evidence type="ECO:0000256" key="13">
    <source>
        <dbReference type="ARBA" id="ARBA00047561"/>
    </source>
</evidence>
<dbReference type="Pfam" id="PF13241">
    <property type="entry name" value="NAD_binding_7"/>
    <property type="match status" value="1"/>
</dbReference>
<dbReference type="Pfam" id="PF10414">
    <property type="entry name" value="CysG_dimeriser"/>
    <property type="match status" value="1"/>
</dbReference>
<gene>
    <name evidence="20" type="primary">cysG</name>
    <name evidence="20" type="ORF">AAIA72_02680</name>
</gene>
<comment type="catalytic activity">
    <reaction evidence="13">
        <text>precorrin-2 + NAD(+) = sirohydrochlorin + NADH + 2 H(+)</text>
        <dbReference type="Rhea" id="RHEA:15613"/>
        <dbReference type="ChEBI" id="CHEBI:15378"/>
        <dbReference type="ChEBI" id="CHEBI:57540"/>
        <dbReference type="ChEBI" id="CHEBI:57945"/>
        <dbReference type="ChEBI" id="CHEBI:58351"/>
        <dbReference type="ChEBI" id="CHEBI:58827"/>
        <dbReference type="EC" id="1.3.1.76"/>
    </reaction>
</comment>
<dbReference type="AlphaFoldDB" id="A0AB39V038"/>
<dbReference type="InterPro" id="IPR006367">
    <property type="entry name" value="Sirohaem_synthase_N"/>
</dbReference>
<dbReference type="InterPro" id="IPR014777">
    <property type="entry name" value="4pyrrole_Mease_sub1"/>
</dbReference>
<dbReference type="Pfam" id="PF00590">
    <property type="entry name" value="TP_methylase"/>
    <property type="match status" value="1"/>
</dbReference>
<accession>A0AB39V038</accession>
<evidence type="ECO:0000256" key="12">
    <source>
        <dbReference type="ARBA" id="ARBA00025705"/>
    </source>
</evidence>
<dbReference type="InterPro" id="IPR050161">
    <property type="entry name" value="Siro_Cobalamin_biosynth"/>
</dbReference>
<evidence type="ECO:0000313" key="20">
    <source>
        <dbReference type="EMBL" id="XDT73987.1"/>
    </source>
</evidence>
<feature type="domain" description="Sirohaem synthase dimerisation" evidence="18">
    <location>
        <begin position="133"/>
        <end position="190"/>
    </location>
</feature>
<evidence type="ECO:0000256" key="6">
    <source>
        <dbReference type="ARBA" id="ARBA00022691"/>
    </source>
</evidence>
<keyword evidence="10" id="KW-0627">Porphyrin biosynthesis</keyword>
<dbReference type="EMBL" id="CP154858">
    <property type="protein sequence ID" value="XDT73987.1"/>
    <property type="molecule type" value="Genomic_DNA"/>
</dbReference>
<dbReference type="NCBIfam" id="NF004790">
    <property type="entry name" value="PRK06136.1"/>
    <property type="match status" value="1"/>
</dbReference>
<evidence type="ECO:0000256" key="10">
    <source>
        <dbReference type="ARBA" id="ARBA00023244"/>
    </source>
</evidence>
<dbReference type="Gene3D" id="3.30.950.10">
    <property type="entry name" value="Methyltransferase, Cobalt-precorrin-4 Transmethylase, Domain 2"/>
    <property type="match status" value="1"/>
</dbReference>
<proteinExistence type="inferred from homology"/>
<protein>
    <submittedName>
        <fullName evidence="20">Siroheme synthase CysG</fullName>
        <ecNumber evidence="20">1.3.1.76</ecNumber>
        <ecNumber evidence="20">2.1.1.107</ecNumber>
        <ecNumber evidence="20">4.99.1.4</ecNumber>
    </submittedName>
</protein>
<keyword evidence="3" id="KW-0169">Cobalamin biosynthesis</keyword>
<name>A0AB39V038_9GAMM</name>
<reference evidence="20" key="1">
    <citation type="submission" date="2024-05" db="EMBL/GenBank/DDBJ databases">
        <title>Genome sequencing of novel strain.</title>
        <authorList>
            <person name="Ganbat D."/>
            <person name="Ganbat S."/>
            <person name="Lee S.-J."/>
        </authorList>
    </citation>
    <scope>NUCLEOTIDE SEQUENCE</scope>
    <source>
        <strain evidence="20">SMD15-11</strain>
    </source>
</reference>
<evidence type="ECO:0000256" key="5">
    <source>
        <dbReference type="ARBA" id="ARBA00022679"/>
    </source>
</evidence>
<dbReference type="GO" id="GO:0009236">
    <property type="term" value="P:cobalamin biosynthetic process"/>
    <property type="evidence" value="ECO:0007669"/>
    <property type="project" value="UniProtKB-KW"/>
</dbReference>
<evidence type="ECO:0000256" key="1">
    <source>
        <dbReference type="ARBA" id="ARBA00005010"/>
    </source>
</evidence>
<dbReference type="CDD" id="cd11642">
    <property type="entry name" value="SUMT"/>
    <property type="match status" value="1"/>
</dbReference>
<evidence type="ECO:0000256" key="15">
    <source>
        <dbReference type="PIRSR" id="PIRSR036426-1"/>
    </source>
</evidence>
<dbReference type="InterPro" id="IPR014776">
    <property type="entry name" value="4pyrrole_Mease_sub2"/>
</dbReference>
<dbReference type="GO" id="GO:0032259">
    <property type="term" value="P:methylation"/>
    <property type="evidence" value="ECO:0007669"/>
    <property type="project" value="UniProtKB-KW"/>
</dbReference>
<dbReference type="InterPro" id="IPR003043">
    <property type="entry name" value="Uropor_MeTrfase_CS"/>
</dbReference>
<dbReference type="SUPFAM" id="SSF51735">
    <property type="entry name" value="NAD(P)-binding Rossmann-fold domains"/>
    <property type="match status" value="1"/>
</dbReference>